<feature type="region of interest" description="Disordered" evidence="1">
    <location>
        <begin position="431"/>
        <end position="464"/>
    </location>
</feature>
<keyword evidence="2" id="KW-0472">Membrane</keyword>
<dbReference type="PANTHER" id="PTHR34351:SF2">
    <property type="entry name" value="DUF58 DOMAIN-CONTAINING PROTEIN"/>
    <property type="match status" value="1"/>
</dbReference>
<keyword evidence="2" id="KW-1133">Transmembrane helix</keyword>
<proteinExistence type="predicted"/>
<dbReference type="AlphaFoldDB" id="A0A381QUR2"/>
<evidence type="ECO:0000259" key="3">
    <source>
        <dbReference type="Pfam" id="PF01882"/>
    </source>
</evidence>
<evidence type="ECO:0000313" key="4">
    <source>
        <dbReference type="EMBL" id="SUZ81293.1"/>
    </source>
</evidence>
<accession>A0A381QUR2</accession>
<dbReference type="InterPro" id="IPR002881">
    <property type="entry name" value="DUF58"/>
</dbReference>
<sequence length="464" mass="51633">MGMYSAWITRGLESRYRRPALTASRGTKLNPLSELFTFLLVIVVLVGAISREPMIAAPGALAFVIAMVARIWSALSLEEITIDRSSSVDHAFQSDEIEITFTIENNKPLPVPWLEINEYVPRGMLVEGQKAVEQSYLGGAEIKVSTALRPYERVRIKRKLTALSRGKYRLGKTRLRSGDLFGLYPSDASLDHTAWSIYVYPRIKPLLGFSLMPQKPIGDSIARHQLWDDPSRPSGVREYRPGDPIKNIDWKTTARRNDIFVRQFDPSVSEQIVIFAEAITTNVPWEGYRSDVLEGTMTAAASISSHALELGYKVGLVTNGVSSSASHAVVTPGSGQAQLTFLLESLAMVHPIAVRTLDEMAKNRRGAIPPGSTLIHIGGVYHPRTINYLLELKRLGHLVMILHIGREEPPKFPGFEIRDGRDLFLLPSEDLKDDDFRRPFGSGSSWNESEMSAPVNARLKRGSQ</sequence>
<protein>
    <recommendedName>
        <fullName evidence="3">DUF58 domain-containing protein</fullName>
    </recommendedName>
</protein>
<name>A0A381QUR2_9ZZZZ</name>
<evidence type="ECO:0000256" key="1">
    <source>
        <dbReference type="SAM" id="MobiDB-lite"/>
    </source>
</evidence>
<dbReference type="Pfam" id="PF01882">
    <property type="entry name" value="DUF58"/>
    <property type="match status" value="1"/>
</dbReference>
<dbReference type="EMBL" id="UINC01001461">
    <property type="protein sequence ID" value="SUZ81293.1"/>
    <property type="molecule type" value="Genomic_DNA"/>
</dbReference>
<feature type="transmembrane region" description="Helical" evidence="2">
    <location>
        <begin position="32"/>
        <end position="49"/>
    </location>
</feature>
<feature type="domain" description="DUF58" evidence="3">
    <location>
        <begin position="236"/>
        <end position="356"/>
    </location>
</feature>
<evidence type="ECO:0000256" key="2">
    <source>
        <dbReference type="SAM" id="Phobius"/>
    </source>
</evidence>
<dbReference type="PANTHER" id="PTHR34351">
    <property type="entry name" value="SLR1927 PROTEIN-RELATED"/>
    <property type="match status" value="1"/>
</dbReference>
<gene>
    <name evidence="4" type="ORF">METZ01_LOCUS34147</name>
</gene>
<reference evidence="4" key="1">
    <citation type="submission" date="2018-05" db="EMBL/GenBank/DDBJ databases">
        <authorList>
            <person name="Lanie J.A."/>
            <person name="Ng W.-L."/>
            <person name="Kazmierczak K.M."/>
            <person name="Andrzejewski T.M."/>
            <person name="Davidsen T.M."/>
            <person name="Wayne K.J."/>
            <person name="Tettelin H."/>
            <person name="Glass J.I."/>
            <person name="Rusch D."/>
            <person name="Podicherti R."/>
            <person name="Tsui H.-C.T."/>
            <person name="Winkler M.E."/>
        </authorList>
    </citation>
    <scope>NUCLEOTIDE SEQUENCE</scope>
</reference>
<keyword evidence="2" id="KW-0812">Transmembrane</keyword>
<organism evidence="4">
    <name type="scientific">marine metagenome</name>
    <dbReference type="NCBI Taxonomy" id="408172"/>
    <lineage>
        <taxon>unclassified sequences</taxon>
        <taxon>metagenomes</taxon>
        <taxon>ecological metagenomes</taxon>
    </lineage>
</organism>